<keyword evidence="2" id="KW-1185">Reference proteome</keyword>
<sequence>MFFTPLRELEIQISYVQQPTVNDLPLPSSLTVLKVQLSNYHGQPVDLGRIFKECPLLETLHIRVFDYTHVDGSTISTTTPLLLKSFILSGTQFSQSSLESLLLATPHLTELKLINLIDTHPGYNMSRLVTTLSSFHFAAFHFSGRDTSQSLDDIRHKMITVCPEATEWSMRPYDIHPTILQELEALPNVITALELPRPYSHHQESCISNTSVLNNPALLHRFLCTSPHLVHLKNINLNALQFEGMDIHHRSSFDDLDRWSKYRFINATVTDTAAIVPGIWACRGLQSLHINLHGHEEYGLRSPVHSRIIFGYISLVCPLLEDLQLTVSSECRRRDPKNGTSATYCTNLCMRLEGGFCLLSRLKYLTTFRLDGYAISRNSGCWPVDLNWIIAEGNRPLNREKRRNVIAQWDDKLQIEEWLETERLLTGAKFAKVLMLENGGYVSDVVGELADQLKNLGLLSEVKAMVEEMDQDG</sequence>
<accession>A0A9P6UFJ4</accession>
<dbReference type="Proteomes" id="UP000823405">
    <property type="component" value="Unassembled WGS sequence"/>
</dbReference>
<dbReference type="AlphaFoldDB" id="A0A9P6UFJ4"/>
<evidence type="ECO:0000313" key="2">
    <source>
        <dbReference type="Proteomes" id="UP000823405"/>
    </source>
</evidence>
<dbReference type="Gene3D" id="3.80.10.10">
    <property type="entry name" value="Ribonuclease Inhibitor"/>
    <property type="match status" value="1"/>
</dbReference>
<comment type="caution">
    <text evidence="1">The sequence shown here is derived from an EMBL/GenBank/DDBJ whole genome shotgun (WGS) entry which is preliminary data.</text>
</comment>
<proteinExistence type="predicted"/>
<reference evidence="1" key="1">
    <citation type="journal article" date="2020" name="Fungal Divers.">
        <title>Resolving the Mortierellaceae phylogeny through synthesis of multi-gene phylogenetics and phylogenomics.</title>
        <authorList>
            <person name="Vandepol N."/>
            <person name="Liber J."/>
            <person name="Desiro A."/>
            <person name="Na H."/>
            <person name="Kennedy M."/>
            <person name="Barry K."/>
            <person name="Grigoriev I.V."/>
            <person name="Miller A.N."/>
            <person name="O'Donnell K."/>
            <person name="Stajich J.E."/>
            <person name="Bonito G."/>
        </authorList>
    </citation>
    <scope>NUCLEOTIDE SEQUENCE</scope>
    <source>
        <strain evidence="1">NVP60</strain>
    </source>
</reference>
<dbReference type="EMBL" id="JAAAIN010002282">
    <property type="protein sequence ID" value="KAG0294940.1"/>
    <property type="molecule type" value="Genomic_DNA"/>
</dbReference>
<feature type="non-terminal residue" evidence="1">
    <location>
        <position position="473"/>
    </location>
</feature>
<dbReference type="OrthoDB" id="2347817at2759"/>
<protein>
    <submittedName>
        <fullName evidence="1">Uncharacterized protein</fullName>
    </submittedName>
</protein>
<organism evidence="1 2">
    <name type="scientific">Linnemannia gamsii</name>
    <dbReference type="NCBI Taxonomy" id="64522"/>
    <lineage>
        <taxon>Eukaryota</taxon>
        <taxon>Fungi</taxon>
        <taxon>Fungi incertae sedis</taxon>
        <taxon>Mucoromycota</taxon>
        <taxon>Mortierellomycotina</taxon>
        <taxon>Mortierellomycetes</taxon>
        <taxon>Mortierellales</taxon>
        <taxon>Mortierellaceae</taxon>
        <taxon>Linnemannia</taxon>
    </lineage>
</organism>
<evidence type="ECO:0000313" key="1">
    <source>
        <dbReference type="EMBL" id="KAG0294940.1"/>
    </source>
</evidence>
<gene>
    <name evidence="1" type="ORF">BGZ97_004951</name>
</gene>
<name>A0A9P6UFJ4_9FUNG</name>
<dbReference type="InterPro" id="IPR032675">
    <property type="entry name" value="LRR_dom_sf"/>
</dbReference>